<evidence type="ECO:0000313" key="2">
    <source>
        <dbReference type="Proteomes" id="UP000304148"/>
    </source>
</evidence>
<dbReference type="EMBL" id="LS992241">
    <property type="protein sequence ID" value="SYX87414.1"/>
    <property type="molecule type" value="Genomic_DNA"/>
</dbReference>
<dbReference type="AlphaFoldDB" id="A0A383RLR0"/>
<reference evidence="2" key="1">
    <citation type="submission" date="2018-08" db="EMBL/GenBank/DDBJ databases">
        <authorList>
            <person name="Chevrot R."/>
        </authorList>
    </citation>
    <scope>NUCLEOTIDE SEQUENCE [LARGE SCALE GENOMIC DNA]</scope>
</reference>
<name>A0A383RLR0_PAEAL</name>
<gene>
    <name evidence="1" type="ORF">PBLR_15844</name>
</gene>
<protein>
    <submittedName>
        <fullName evidence="1">Uncharacterized protein</fullName>
    </submittedName>
</protein>
<dbReference type="Proteomes" id="UP000304148">
    <property type="component" value="Chromosome"/>
</dbReference>
<accession>A0A383RLR0</accession>
<evidence type="ECO:0000313" key="1">
    <source>
        <dbReference type="EMBL" id="SYX87414.1"/>
    </source>
</evidence>
<sequence length="35" mass="4126">MVKRFQALQREKYEIGTPIQMIKQTDLANFIVDVT</sequence>
<organism evidence="1 2">
    <name type="scientific">Paenibacillus alvei</name>
    <name type="common">Bacillus alvei</name>
    <dbReference type="NCBI Taxonomy" id="44250"/>
    <lineage>
        <taxon>Bacteria</taxon>
        <taxon>Bacillati</taxon>
        <taxon>Bacillota</taxon>
        <taxon>Bacilli</taxon>
        <taxon>Bacillales</taxon>
        <taxon>Paenibacillaceae</taxon>
        <taxon>Paenibacillus</taxon>
    </lineage>
</organism>
<proteinExistence type="predicted"/>